<organism evidence="1 2">
    <name type="scientific">Platanthera guangdongensis</name>
    <dbReference type="NCBI Taxonomy" id="2320717"/>
    <lineage>
        <taxon>Eukaryota</taxon>
        <taxon>Viridiplantae</taxon>
        <taxon>Streptophyta</taxon>
        <taxon>Embryophyta</taxon>
        <taxon>Tracheophyta</taxon>
        <taxon>Spermatophyta</taxon>
        <taxon>Magnoliopsida</taxon>
        <taxon>Liliopsida</taxon>
        <taxon>Asparagales</taxon>
        <taxon>Orchidaceae</taxon>
        <taxon>Orchidoideae</taxon>
        <taxon>Orchideae</taxon>
        <taxon>Orchidinae</taxon>
        <taxon>Platanthera</taxon>
    </lineage>
</organism>
<name>A0ABR2MR44_9ASPA</name>
<protein>
    <submittedName>
        <fullName evidence="1">Uncharacterized protein</fullName>
    </submittedName>
</protein>
<evidence type="ECO:0000313" key="2">
    <source>
        <dbReference type="Proteomes" id="UP001412067"/>
    </source>
</evidence>
<keyword evidence="2" id="KW-1185">Reference proteome</keyword>
<evidence type="ECO:0000313" key="1">
    <source>
        <dbReference type="EMBL" id="KAK8966659.1"/>
    </source>
</evidence>
<accession>A0ABR2MR44</accession>
<reference evidence="1 2" key="1">
    <citation type="journal article" date="2022" name="Nat. Plants">
        <title>Genomes of leafy and leafless Platanthera orchids illuminate the evolution of mycoheterotrophy.</title>
        <authorList>
            <person name="Li M.H."/>
            <person name="Liu K.W."/>
            <person name="Li Z."/>
            <person name="Lu H.C."/>
            <person name="Ye Q.L."/>
            <person name="Zhang D."/>
            <person name="Wang J.Y."/>
            <person name="Li Y.F."/>
            <person name="Zhong Z.M."/>
            <person name="Liu X."/>
            <person name="Yu X."/>
            <person name="Liu D.K."/>
            <person name="Tu X.D."/>
            <person name="Liu B."/>
            <person name="Hao Y."/>
            <person name="Liao X.Y."/>
            <person name="Jiang Y.T."/>
            <person name="Sun W.H."/>
            <person name="Chen J."/>
            <person name="Chen Y.Q."/>
            <person name="Ai Y."/>
            <person name="Zhai J.W."/>
            <person name="Wu S.S."/>
            <person name="Zhou Z."/>
            <person name="Hsiao Y.Y."/>
            <person name="Wu W.L."/>
            <person name="Chen Y.Y."/>
            <person name="Lin Y.F."/>
            <person name="Hsu J.L."/>
            <person name="Li C.Y."/>
            <person name="Wang Z.W."/>
            <person name="Zhao X."/>
            <person name="Zhong W.Y."/>
            <person name="Ma X.K."/>
            <person name="Ma L."/>
            <person name="Huang J."/>
            <person name="Chen G.Z."/>
            <person name="Huang M.Z."/>
            <person name="Huang L."/>
            <person name="Peng D.H."/>
            <person name="Luo Y.B."/>
            <person name="Zou S.Q."/>
            <person name="Chen S.P."/>
            <person name="Lan S."/>
            <person name="Tsai W.C."/>
            <person name="Van de Peer Y."/>
            <person name="Liu Z.J."/>
        </authorList>
    </citation>
    <scope>NUCLEOTIDE SEQUENCE [LARGE SCALE GENOMIC DNA]</scope>
    <source>
        <strain evidence="1">Lor288</strain>
    </source>
</reference>
<dbReference type="Proteomes" id="UP001412067">
    <property type="component" value="Unassembled WGS sequence"/>
</dbReference>
<comment type="caution">
    <text evidence="1">The sequence shown here is derived from an EMBL/GenBank/DDBJ whole genome shotgun (WGS) entry which is preliminary data.</text>
</comment>
<dbReference type="EMBL" id="JBBWWR010000005">
    <property type="protein sequence ID" value="KAK8966659.1"/>
    <property type="molecule type" value="Genomic_DNA"/>
</dbReference>
<gene>
    <name evidence="1" type="ORF">KSP40_PGU010302</name>
</gene>
<proteinExistence type="predicted"/>
<sequence length="76" mass="8334">MWRSGGVDRVSRDLGYLRMPLVAPCPAVCRLPHSPDSPNHLPHHRLDVGLPSPHFARASYCRHSGGPRVAVAATSW</sequence>